<dbReference type="InterPro" id="IPR021133">
    <property type="entry name" value="HEAT_type_2"/>
</dbReference>
<feature type="compositionally biased region" description="Acidic residues" evidence="8">
    <location>
        <begin position="961"/>
        <end position="970"/>
    </location>
</feature>
<sequence length="1060" mass="118322">MELSQLCTILGAAQSSNPQQRNAAEQTLLQFQHSPGQLVNLLRVAVEESVDLGTRQAAAISFKNLVRKDWEGAGSSGSAIPEADKAAVRDNLLEGIVRAPPLVRAQLGECLKSIVYSDFPERWPLILEAVQQQLATQEQARMRGALYALRILARKYEFKDEEERGPLAPIVAGFLPPLLQILQNLLALNSASLEVAELLKLVLKTFWSATFMGVPAVLLRPDQFTGWTGCFLELIRRPVPQEGQPQDWELRKAWPWWKVKKWTLHVAHRLFKRYGDPRGLAEGWPERAFADLWRRHCSAQFLQAQLELLALVPAGHYVSPRVMNLALQSVTDAVALSSTWKLLRPAMAELLTMVVFPALCFDDEDALLWRDDPQEYIRKGYDIMEEMYNSKTAAMNLVHELCKLRPRGNLDTFMKLCVGVMNEFQAAGANAPVEQVRRMDGALLAMGALSDVLKSKEPYKQQLEPMLVRYVLPTFGSQAGHLRAKAAWVAGQFADIRFRERPGEGALLPRGAGATFQGLFQSVLGLLRDVDLPIRVDAVAALRNLVEAFDDDHLDTIKPLLPELLNLLFALMVEVVESEDLVFTLETIVEKFGEEMAPYAVGVCQHLTQAFWRACEQENGAGDDDSDDGEGALAAYGCLRALYTVLESVSGLPQLLPQLEGILFPIMQRMVSTEGQDVFEDVLEIVAYFTFFSPEISESIWSLWPQIHQCFHEWAIDYFEHILVPIDNYITRGTEKFLSNPTFLQQATAMAEKALRNEDLAEAEAECAPKVLELVLQACRGRVDHCVGHYIALALDRLPSAERSLLKDLLVNVVANALYYNPALALRELQQQSRLTTFFSTWFQMIFATQRRTGKHRHFRRMHDKKVNVLALAAVLGAPDAALPREVAAGLPQLMAGLLRLLVALKQQQEELEADEDDDDGSGDAAEGSDSDEEVADEEEEEEAHSRRRGEAGGSTSGGLGDDEDEDVDTDYVKRLARKHARRKGLRHEESGSEDEWTEDEEEGTALQDIEPFSVVADTLRGVQAHNPARFQVLTSGMDASAQTALQAMMLHAEAPRQET</sequence>
<comment type="caution">
    <text evidence="10">The sequence shown here is derived from an EMBL/GenBank/DDBJ whole genome shotgun (WGS) entry which is preliminary data.</text>
</comment>
<keyword evidence="6" id="KW-0539">Nucleus</keyword>
<organism evidence="10 11">
    <name type="scientific">Elliptochloris bilobata</name>
    <dbReference type="NCBI Taxonomy" id="381761"/>
    <lineage>
        <taxon>Eukaryota</taxon>
        <taxon>Viridiplantae</taxon>
        <taxon>Chlorophyta</taxon>
        <taxon>core chlorophytes</taxon>
        <taxon>Trebouxiophyceae</taxon>
        <taxon>Trebouxiophyceae incertae sedis</taxon>
        <taxon>Elliptochloris clade</taxon>
        <taxon>Elliptochloris</taxon>
    </lineage>
</organism>
<evidence type="ECO:0000259" key="9">
    <source>
        <dbReference type="PROSITE" id="PS50166"/>
    </source>
</evidence>
<evidence type="ECO:0000313" key="10">
    <source>
        <dbReference type="EMBL" id="KAK9839717.1"/>
    </source>
</evidence>
<dbReference type="EMBL" id="JALJOU010000015">
    <property type="protein sequence ID" value="KAK9839717.1"/>
    <property type="molecule type" value="Genomic_DNA"/>
</dbReference>
<comment type="subcellular location">
    <subcellularLocation>
        <location evidence="2">Cytoplasm</location>
    </subcellularLocation>
    <subcellularLocation>
        <location evidence="1">Nucleus</location>
    </subcellularLocation>
</comment>
<name>A0AAW1S282_9CHLO</name>
<dbReference type="GO" id="GO:0005635">
    <property type="term" value="C:nuclear envelope"/>
    <property type="evidence" value="ECO:0007669"/>
    <property type="project" value="TreeGrafter"/>
</dbReference>
<dbReference type="PROSITE" id="PS50166">
    <property type="entry name" value="IMPORTIN_B_NT"/>
    <property type="match status" value="1"/>
</dbReference>
<dbReference type="Pfam" id="PF03810">
    <property type="entry name" value="IBN_N"/>
    <property type="match status" value="1"/>
</dbReference>
<evidence type="ECO:0000256" key="2">
    <source>
        <dbReference type="ARBA" id="ARBA00004496"/>
    </source>
</evidence>
<evidence type="ECO:0000256" key="8">
    <source>
        <dbReference type="SAM" id="MobiDB-lite"/>
    </source>
</evidence>
<evidence type="ECO:0000313" key="11">
    <source>
        <dbReference type="Proteomes" id="UP001445335"/>
    </source>
</evidence>
<evidence type="ECO:0000256" key="4">
    <source>
        <dbReference type="ARBA" id="ARBA00022490"/>
    </source>
</evidence>
<dbReference type="PROSITE" id="PS50077">
    <property type="entry name" value="HEAT_REPEAT"/>
    <property type="match status" value="1"/>
</dbReference>
<dbReference type="Proteomes" id="UP001445335">
    <property type="component" value="Unassembled WGS sequence"/>
</dbReference>
<evidence type="ECO:0000256" key="7">
    <source>
        <dbReference type="PROSITE-ProRule" id="PRU00103"/>
    </source>
</evidence>
<feature type="compositionally biased region" description="Acidic residues" evidence="8">
    <location>
        <begin position="992"/>
        <end position="1004"/>
    </location>
</feature>
<dbReference type="GO" id="GO:0031267">
    <property type="term" value="F:small GTPase binding"/>
    <property type="evidence" value="ECO:0007669"/>
    <property type="project" value="InterPro"/>
</dbReference>
<dbReference type="SMART" id="SM00913">
    <property type="entry name" value="IBN_N"/>
    <property type="match status" value="1"/>
</dbReference>
<evidence type="ECO:0000256" key="6">
    <source>
        <dbReference type="ARBA" id="ARBA00023242"/>
    </source>
</evidence>
<feature type="domain" description="Importin N-terminal" evidence="9">
    <location>
        <begin position="24"/>
        <end position="98"/>
    </location>
</feature>
<keyword evidence="4" id="KW-0963">Cytoplasm</keyword>
<evidence type="ECO:0000256" key="3">
    <source>
        <dbReference type="ARBA" id="ARBA00022448"/>
    </source>
</evidence>
<feature type="region of interest" description="Disordered" evidence="8">
    <location>
        <begin position="910"/>
        <end position="1009"/>
    </location>
</feature>
<dbReference type="PANTHER" id="PTHR10997:SF18">
    <property type="entry name" value="D-IMPORTIN 7_RANBP7"/>
    <property type="match status" value="1"/>
</dbReference>
<evidence type="ECO:0000256" key="1">
    <source>
        <dbReference type="ARBA" id="ARBA00004123"/>
    </source>
</evidence>
<dbReference type="InterPro" id="IPR001494">
    <property type="entry name" value="Importin-beta_N"/>
</dbReference>
<protein>
    <recommendedName>
        <fullName evidence="9">Importin N-terminal domain-containing protein</fullName>
    </recommendedName>
</protein>
<accession>A0AAW1S282</accession>
<keyword evidence="5" id="KW-0653">Protein transport</keyword>
<dbReference type="InterPro" id="IPR016024">
    <property type="entry name" value="ARM-type_fold"/>
</dbReference>
<gene>
    <name evidence="10" type="ORF">WJX81_008385</name>
</gene>
<feature type="compositionally biased region" description="Basic residues" evidence="8">
    <location>
        <begin position="975"/>
        <end position="986"/>
    </location>
</feature>
<dbReference type="AlphaFoldDB" id="A0AAW1S282"/>
<proteinExistence type="predicted"/>
<keyword evidence="3" id="KW-0813">Transport</keyword>
<keyword evidence="11" id="KW-1185">Reference proteome</keyword>
<reference evidence="10 11" key="1">
    <citation type="journal article" date="2024" name="Nat. Commun.">
        <title>Phylogenomics reveals the evolutionary origins of lichenization in chlorophyte algae.</title>
        <authorList>
            <person name="Puginier C."/>
            <person name="Libourel C."/>
            <person name="Otte J."/>
            <person name="Skaloud P."/>
            <person name="Haon M."/>
            <person name="Grisel S."/>
            <person name="Petersen M."/>
            <person name="Berrin J.G."/>
            <person name="Delaux P.M."/>
            <person name="Dal Grande F."/>
            <person name="Keller J."/>
        </authorList>
    </citation>
    <scope>NUCLEOTIDE SEQUENCE [LARGE SCALE GENOMIC DNA]</scope>
    <source>
        <strain evidence="10 11">SAG 245.80</strain>
    </source>
</reference>
<dbReference type="GO" id="GO:0006606">
    <property type="term" value="P:protein import into nucleus"/>
    <property type="evidence" value="ECO:0007669"/>
    <property type="project" value="TreeGrafter"/>
</dbReference>
<dbReference type="GO" id="GO:0005829">
    <property type="term" value="C:cytosol"/>
    <property type="evidence" value="ECO:0007669"/>
    <property type="project" value="TreeGrafter"/>
</dbReference>
<dbReference type="PANTHER" id="PTHR10997">
    <property type="entry name" value="IMPORTIN-7, 8, 11"/>
    <property type="match status" value="1"/>
</dbReference>
<feature type="repeat" description="HEAT" evidence="7">
    <location>
        <begin position="519"/>
        <end position="556"/>
    </location>
</feature>
<dbReference type="Gene3D" id="1.25.10.10">
    <property type="entry name" value="Leucine-rich Repeat Variant"/>
    <property type="match status" value="1"/>
</dbReference>
<feature type="compositionally biased region" description="Acidic residues" evidence="8">
    <location>
        <begin position="910"/>
        <end position="943"/>
    </location>
</feature>
<evidence type="ECO:0000256" key="5">
    <source>
        <dbReference type="ARBA" id="ARBA00022927"/>
    </source>
</evidence>
<dbReference type="InterPro" id="IPR011989">
    <property type="entry name" value="ARM-like"/>
</dbReference>
<dbReference type="SUPFAM" id="SSF48371">
    <property type="entry name" value="ARM repeat"/>
    <property type="match status" value="1"/>
</dbReference>